<sequence>MSSPFISKIGTNYSAEENERADIEALLIEPSFRLKALDHEIAQLQRAIDKLAARLLPLLSPIRRIPLDIMQEIFVACMPTHRNCDMRATEAPVLLGRICSAWRAISLTTPRLWSRVHIVEPSLSNNGPPPIPSLSHSSSSLSRRLLSLFDEALAQRLATIKTWLSRSGQCGLSITVQCAPTACRPNVDCPIVTALVPFAARWEHIGLTAPNLVLASLLSVAEANVPLLKSLVINDVEFSYDDHQHRWDSFSLCQAPNLSRLSLTGSLGNLSLEAPLRWERLLELSLLCFQCDLSSEIALQMLSRCRLLRAFKVLVNDSLLPQNGPNGAALEHSFLRTLDIECVGGVSSVVHQVFGRLDYRGPELSYAPFLGRSSQIEHVQVILDMFTKPSLTEFISCLPHTTHKLDILLTSTPMSHTSYNGLRHVAIDFRREMEIDILPDLKDFMGNGLRVQLGYSPSDYVQLSTLHGSGWPLGDDSSQDRWPLYIQ</sequence>
<organism evidence="1 2">
    <name type="scientific">Mycena pura</name>
    <dbReference type="NCBI Taxonomy" id="153505"/>
    <lineage>
        <taxon>Eukaryota</taxon>
        <taxon>Fungi</taxon>
        <taxon>Dikarya</taxon>
        <taxon>Basidiomycota</taxon>
        <taxon>Agaricomycotina</taxon>
        <taxon>Agaricomycetes</taxon>
        <taxon>Agaricomycetidae</taxon>
        <taxon>Agaricales</taxon>
        <taxon>Marasmiineae</taxon>
        <taxon>Mycenaceae</taxon>
        <taxon>Mycena</taxon>
    </lineage>
</organism>
<reference evidence="1" key="1">
    <citation type="submission" date="2023-03" db="EMBL/GenBank/DDBJ databases">
        <title>Massive genome expansion in bonnet fungi (Mycena s.s.) driven by repeated elements and novel gene families across ecological guilds.</title>
        <authorList>
            <consortium name="Lawrence Berkeley National Laboratory"/>
            <person name="Harder C.B."/>
            <person name="Miyauchi S."/>
            <person name="Viragh M."/>
            <person name="Kuo A."/>
            <person name="Thoen E."/>
            <person name="Andreopoulos B."/>
            <person name="Lu D."/>
            <person name="Skrede I."/>
            <person name="Drula E."/>
            <person name="Henrissat B."/>
            <person name="Morin E."/>
            <person name="Kohler A."/>
            <person name="Barry K."/>
            <person name="LaButti K."/>
            <person name="Morin E."/>
            <person name="Salamov A."/>
            <person name="Lipzen A."/>
            <person name="Mereny Z."/>
            <person name="Hegedus B."/>
            <person name="Baldrian P."/>
            <person name="Stursova M."/>
            <person name="Weitz H."/>
            <person name="Taylor A."/>
            <person name="Grigoriev I.V."/>
            <person name="Nagy L.G."/>
            <person name="Martin F."/>
            <person name="Kauserud H."/>
        </authorList>
    </citation>
    <scope>NUCLEOTIDE SEQUENCE</scope>
    <source>
        <strain evidence="1">9144</strain>
    </source>
</reference>
<evidence type="ECO:0000313" key="2">
    <source>
        <dbReference type="Proteomes" id="UP001219525"/>
    </source>
</evidence>
<dbReference type="EMBL" id="JARJCW010000008">
    <property type="protein sequence ID" value="KAJ7221341.1"/>
    <property type="molecule type" value="Genomic_DNA"/>
</dbReference>
<dbReference type="Proteomes" id="UP001219525">
    <property type="component" value="Unassembled WGS sequence"/>
</dbReference>
<evidence type="ECO:0000313" key="1">
    <source>
        <dbReference type="EMBL" id="KAJ7221341.1"/>
    </source>
</evidence>
<protein>
    <recommendedName>
        <fullName evidence="3">F-box domain-containing protein</fullName>
    </recommendedName>
</protein>
<gene>
    <name evidence="1" type="ORF">GGX14DRAFT_429452</name>
</gene>
<dbReference type="AlphaFoldDB" id="A0AAD6VVN5"/>
<keyword evidence="2" id="KW-1185">Reference proteome</keyword>
<evidence type="ECO:0008006" key="3">
    <source>
        <dbReference type="Google" id="ProtNLM"/>
    </source>
</evidence>
<accession>A0AAD6VVN5</accession>
<name>A0AAD6VVN5_9AGAR</name>
<proteinExistence type="predicted"/>
<comment type="caution">
    <text evidence="1">The sequence shown here is derived from an EMBL/GenBank/DDBJ whole genome shotgun (WGS) entry which is preliminary data.</text>
</comment>